<feature type="compositionally biased region" description="Polar residues" evidence="1">
    <location>
        <begin position="387"/>
        <end position="397"/>
    </location>
</feature>
<organism evidence="2 3">
    <name type="scientific">Euphydryas editha</name>
    <name type="common">Edith's checkerspot</name>
    <dbReference type="NCBI Taxonomy" id="104508"/>
    <lineage>
        <taxon>Eukaryota</taxon>
        <taxon>Metazoa</taxon>
        <taxon>Ecdysozoa</taxon>
        <taxon>Arthropoda</taxon>
        <taxon>Hexapoda</taxon>
        <taxon>Insecta</taxon>
        <taxon>Pterygota</taxon>
        <taxon>Neoptera</taxon>
        <taxon>Endopterygota</taxon>
        <taxon>Lepidoptera</taxon>
        <taxon>Glossata</taxon>
        <taxon>Ditrysia</taxon>
        <taxon>Papilionoidea</taxon>
        <taxon>Nymphalidae</taxon>
        <taxon>Nymphalinae</taxon>
        <taxon>Euphydryas</taxon>
    </lineage>
</organism>
<keyword evidence="3" id="KW-1185">Reference proteome</keyword>
<evidence type="ECO:0000313" key="2">
    <source>
        <dbReference type="EMBL" id="CAH2084291.1"/>
    </source>
</evidence>
<dbReference type="Proteomes" id="UP001153954">
    <property type="component" value="Unassembled WGS sequence"/>
</dbReference>
<comment type="caution">
    <text evidence="2">The sequence shown here is derived from an EMBL/GenBank/DDBJ whole genome shotgun (WGS) entry which is preliminary data.</text>
</comment>
<evidence type="ECO:0000313" key="3">
    <source>
        <dbReference type="Proteomes" id="UP001153954"/>
    </source>
</evidence>
<accession>A0AAU9TF06</accession>
<name>A0AAU9TF06_EUPED</name>
<feature type="compositionally biased region" description="Basic and acidic residues" evidence="1">
    <location>
        <begin position="398"/>
        <end position="417"/>
    </location>
</feature>
<evidence type="ECO:0000256" key="1">
    <source>
        <dbReference type="SAM" id="MobiDB-lite"/>
    </source>
</evidence>
<protein>
    <submittedName>
        <fullName evidence="2">Uncharacterized protein</fullName>
    </submittedName>
</protein>
<feature type="region of interest" description="Disordered" evidence="1">
    <location>
        <begin position="385"/>
        <end position="417"/>
    </location>
</feature>
<sequence>MSASSVSRGSPATGADIIDLDRYIRASVRPSRHRPTHTRERLIVDAGGVDRVPVELSSSSDSVPVHPRTYTRERKQYSHDSGLSDGSYLRQRYRPHRRISAEKPRVSSRTADSNSSVREFKAACEKALREQQAQIARVAELCEKLVQPQIAQNIPQTAIPNITNVGQNIGSNISPQVAQTLNCMSQNTNQLDQHLNTNLNENVKCTKQNFGQNVSQVNRVKQRITPCTSDITSSSCSSRNVKIRDKHRSDSCKTYKLIIGKLDELSQMFATRRVPVQARVVRGSSGSVSVCDKVVATDDGRNFNTIVHASRVSGPAQASDQAPDRRQLRVIQAHRVDITPTDQRREHLADIGARCSGPSITGSASDVFDLDNPLHLYSQAKRLQALHASSQRSSNRSPQKDQDKSDDKSEDGIKEKCEERNKSVCALCRSYWRILRQYFRQ</sequence>
<dbReference type="AlphaFoldDB" id="A0AAU9TF06"/>
<dbReference type="EMBL" id="CAKOGL010000002">
    <property type="protein sequence ID" value="CAH2084291.1"/>
    <property type="molecule type" value="Genomic_DNA"/>
</dbReference>
<feature type="region of interest" description="Disordered" evidence="1">
    <location>
        <begin position="54"/>
        <end position="114"/>
    </location>
</feature>
<gene>
    <name evidence="2" type="ORF">EEDITHA_LOCUS873</name>
</gene>
<reference evidence="2" key="1">
    <citation type="submission" date="2022-03" db="EMBL/GenBank/DDBJ databases">
        <authorList>
            <person name="Tunstrom K."/>
        </authorList>
    </citation>
    <scope>NUCLEOTIDE SEQUENCE</scope>
</reference>
<proteinExistence type="predicted"/>